<reference evidence="2 3" key="1">
    <citation type="submission" date="2016-10" db="EMBL/GenBank/DDBJ databases">
        <title>The genome sequence of Colletotrichum fioriniae PJ7.</title>
        <authorList>
            <person name="Baroncelli R."/>
        </authorList>
    </citation>
    <scope>NUCLEOTIDE SEQUENCE [LARGE SCALE GENOMIC DNA]</scope>
    <source>
        <strain evidence="2">Col 31</strain>
    </source>
</reference>
<comment type="caution">
    <text evidence="2">The sequence shown here is derived from an EMBL/GenBank/DDBJ whole genome shotgun (WGS) entry which is preliminary data.</text>
</comment>
<evidence type="ECO:0000256" key="1">
    <source>
        <dbReference type="SAM" id="MobiDB-lite"/>
    </source>
</evidence>
<feature type="compositionally biased region" description="Basic residues" evidence="1">
    <location>
        <begin position="216"/>
        <end position="225"/>
    </location>
</feature>
<feature type="compositionally biased region" description="Basic and acidic residues" evidence="1">
    <location>
        <begin position="123"/>
        <end position="144"/>
    </location>
</feature>
<dbReference type="EMBL" id="MLGG01000010">
    <property type="protein sequence ID" value="KAK1461512.1"/>
    <property type="molecule type" value="Genomic_DNA"/>
</dbReference>
<evidence type="ECO:0000313" key="2">
    <source>
        <dbReference type="EMBL" id="KAK1461512.1"/>
    </source>
</evidence>
<protein>
    <submittedName>
        <fullName evidence="2">Uncharacterized protein</fullName>
    </submittedName>
</protein>
<sequence length="232" mass="25945">MRRAKRLKHDQLISPSPRYDGESVDPILAFRREMVRVRLSRGCRRSIHHAAFLSLCRGKASTQSNCMNPSMSAAYQDPPFALEDNTDNRSRQTPSVTTQSLGSGSLVFSSSSLRRCKHTWGMRKPDTRDRTASSHTLSNHDTRAPKVPRYCNQPEKSNGKGEGIISCNGNDSRKDIRALLDSFLTPQTANLLAPQCASCQFTPIETTASTPCSGSAHRRHHHHVHHCLERKD</sequence>
<accession>A0AAI9URF7</accession>
<keyword evidence="3" id="KW-1185">Reference proteome</keyword>
<gene>
    <name evidence="2" type="ORF">CMEL01_14466</name>
</gene>
<dbReference type="Proteomes" id="UP001239795">
    <property type="component" value="Unassembled WGS sequence"/>
</dbReference>
<organism evidence="2 3">
    <name type="scientific">Colletotrichum melonis</name>
    <dbReference type="NCBI Taxonomy" id="1209925"/>
    <lineage>
        <taxon>Eukaryota</taxon>
        <taxon>Fungi</taxon>
        <taxon>Dikarya</taxon>
        <taxon>Ascomycota</taxon>
        <taxon>Pezizomycotina</taxon>
        <taxon>Sordariomycetes</taxon>
        <taxon>Hypocreomycetidae</taxon>
        <taxon>Glomerellales</taxon>
        <taxon>Glomerellaceae</taxon>
        <taxon>Colletotrichum</taxon>
        <taxon>Colletotrichum acutatum species complex</taxon>
    </lineage>
</organism>
<feature type="region of interest" description="Disordered" evidence="1">
    <location>
        <begin position="77"/>
        <end position="104"/>
    </location>
</feature>
<name>A0AAI9URF7_9PEZI</name>
<dbReference type="AlphaFoldDB" id="A0AAI9URF7"/>
<feature type="region of interest" description="Disordered" evidence="1">
    <location>
        <begin position="211"/>
        <end position="232"/>
    </location>
</feature>
<feature type="region of interest" description="Disordered" evidence="1">
    <location>
        <begin position="122"/>
        <end position="166"/>
    </location>
</feature>
<evidence type="ECO:0000313" key="3">
    <source>
        <dbReference type="Proteomes" id="UP001239795"/>
    </source>
</evidence>
<proteinExistence type="predicted"/>